<evidence type="ECO:0000259" key="8">
    <source>
        <dbReference type="Pfam" id="PF07810"/>
    </source>
</evidence>
<dbReference type="STRING" id="6238.A8XNZ4"/>
<evidence type="ECO:0000313" key="11">
    <source>
        <dbReference type="WormBase" id="CBG16163"/>
    </source>
</evidence>
<feature type="compositionally biased region" description="Low complexity" evidence="6">
    <location>
        <begin position="935"/>
        <end position="945"/>
    </location>
</feature>
<evidence type="ECO:0000256" key="3">
    <source>
        <dbReference type="ARBA" id="ARBA00022692"/>
    </source>
</evidence>
<evidence type="ECO:0000256" key="6">
    <source>
        <dbReference type="SAM" id="MobiDB-lite"/>
    </source>
</evidence>
<feature type="transmembrane region" description="Helical" evidence="7">
    <location>
        <begin position="702"/>
        <end position="723"/>
    </location>
</feature>
<organism evidence="9 10">
    <name type="scientific">Caenorhabditis briggsae</name>
    <dbReference type="NCBI Taxonomy" id="6238"/>
    <lineage>
        <taxon>Eukaryota</taxon>
        <taxon>Metazoa</taxon>
        <taxon>Ecdysozoa</taxon>
        <taxon>Nematoda</taxon>
        <taxon>Chromadorea</taxon>
        <taxon>Rhabditida</taxon>
        <taxon>Rhabditina</taxon>
        <taxon>Rhabditomorpha</taxon>
        <taxon>Rhabditoidea</taxon>
        <taxon>Rhabditidae</taxon>
        <taxon>Peloderinae</taxon>
        <taxon>Caenorhabditis</taxon>
    </lineage>
</organism>
<evidence type="ECO:0000256" key="5">
    <source>
        <dbReference type="ARBA" id="ARBA00023136"/>
    </source>
</evidence>
<comment type="subcellular location">
    <subcellularLocation>
        <location evidence="1">Membrane</location>
        <topology evidence="1">Multi-pass membrane protein</topology>
    </subcellularLocation>
</comment>
<feature type="compositionally biased region" description="Low complexity" evidence="6">
    <location>
        <begin position="1066"/>
        <end position="1086"/>
    </location>
</feature>
<dbReference type="WormBase" id="CBG16163">
    <property type="protein sequence ID" value="CBP18642"/>
    <property type="gene ID" value="WBGene00036193"/>
    <property type="gene designation" value="Cbr-tmc-2"/>
</dbReference>
<feature type="transmembrane region" description="Helical" evidence="7">
    <location>
        <begin position="751"/>
        <end position="772"/>
    </location>
</feature>
<dbReference type="GO" id="GO:0005886">
    <property type="term" value="C:plasma membrane"/>
    <property type="evidence" value="ECO:0007669"/>
    <property type="project" value="InterPro"/>
</dbReference>
<dbReference type="Pfam" id="PF07810">
    <property type="entry name" value="TMC"/>
    <property type="match status" value="1"/>
</dbReference>
<dbReference type="InterPro" id="IPR038900">
    <property type="entry name" value="TMC"/>
</dbReference>
<feature type="region of interest" description="Disordered" evidence="6">
    <location>
        <begin position="968"/>
        <end position="1128"/>
    </location>
</feature>
<feature type="transmembrane region" description="Helical" evidence="7">
    <location>
        <begin position="817"/>
        <end position="839"/>
    </location>
</feature>
<feature type="region of interest" description="Disordered" evidence="6">
    <location>
        <begin position="1148"/>
        <end position="1175"/>
    </location>
</feature>
<evidence type="ECO:0000313" key="9">
    <source>
        <dbReference type="EMBL" id="CAP34234.2"/>
    </source>
</evidence>
<feature type="transmembrane region" description="Helical" evidence="7">
    <location>
        <begin position="436"/>
        <end position="455"/>
    </location>
</feature>
<feature type="compositionally biased region" description="Basic and acidic residues" evidence="6">
    <location>
        <begin position="1222"/>
        <end position="1236"/>
    </location>
</feature>
<feature type="compositionally biased region" description="Polar residues" evidence="6">
    <location>
        <begin position="902"/>
        <end position="911"/>
    </location>
</feature>
<dbReference type="eggNOG" id="ENOG502QQGX">
    <property type="taxonomic scope" value="Eukaryota"/>
</dbReference>
<evidence type="ECO:0000313" key="10">
    <source>
        <dbReference type="Proteomes" id="UP000008549"/>
    </source>
</evidence>
<feature type="domain" description="TMC" evidence="8">
    <location>
        <begin position="631"/>
        <end position="746"/>
    </location>
</feature>
<feature type="transmembrane region" description="Helical" evidence="7">
    <location>
        <begin position="190"/>
        <end position="208"/>
    </location>
</feature>
<gene>
    <name evidence="11" type="primary">tmc-2</name>
    <name evidence="9" type="synonym">Cbr-tmc-2</name>
    <name evidence="11" type="ORF">CBG16163</name>
    <name evidence="9" type="ORF">CBG_16163</name>
</gene>
<keyword evidence="5 7" id="KW-0472">Membrane</keyword>
<keyword evidence="4 7" id="KW-1133">Transmembrane helix</keyword>
<keyword evidence="3 7" id="KW-0812">Transmembrane</keyword>
<feature type="region of interest" description="Disordered" evidence="6">
    <location>
        <begin position="863"/>
        <end position="945"/>
    </location>
</feature>
<protein>
    <submittedName>
        <fullName evidence="9">Protein CBR-TMC-2</fullName>
    </submittedName>
</protein>
<dbReference type="InterPro" id="IPR012496">
    <property type="entry name" value="TMC_dom"/>
</dbReference>
<dbReference type="PANTHER" id="PTHR23302:SF65">
    <property type="entry name" value="TRANSMEMBRANE CHANNEL-LIKE PROTEIN 2"/>
    <property type="match status" value="1"/>
</dbReference>
<evidence type="ECO:0000256" key="7">
    <source>
        <dbReference type="SAM" id="Phobius"/>
    </source>
</evidence>
<dbReference type="EMBL" id="HE600961">
    <property type="protein sequence ID" value="CAP34234.2"/>
    <property type="molecule type" value="Genomic_DNA"/>
</dbReference>
<feature type="transmembrane region" description="Helical" evidence="7">
    <location>
        <begin position="384"/>
        <end position="406"/>
    </location>
</feature>
<proteinExistence type="inferred from homology"/>
<evidence type="ECO:0000256" key="4">
    <source>
        <dbReference type="ARBA" id="ARBA00022989"/>
    </source>
</evidence>
<feature type="transmembrane region" description="Helical" evidence="7">
    <location>
        <begin position="213"/>
        <end position="228"/>
    </location>
</feature>
<feature type="compositionally biased region" description="Basic and acidic residues" evidence="6">
    <location>
        <begin position="1032"/>
        <end position="1041"/>
    </location>
</feature>
<feature type="transmembrane region" description="Helical" evidence="7">
    <location>
        <begin position="475"/>
        <end position="493"/>
    </location>
</feature>
<dbReference type="PANTHER" id="PTHR23302">
    <property type="entry name" value="TRANSMEMBRANE CHANNEL-RELATED"/>
    <property type="match status" value="1"/>
</dbReference>
<evidence type="ECO:0000256" key="1">
    <source>
        <dbReference type="ARBA" id="ARBA00004141"/>
    </source>
</evidence>
<comment type="similarity">
    <text evidence="2">Belongs to the TMC family.</text>
</comment>
<feature type="region of interest" description="Disordered" evidence="6">
    <location>
        <begin position="64"/>
        <end position="92"/>
    </location>
</feature>
<dbReference type="HOGENOM" id="CLU_272172_0_0_1"/>
<dbReference type="FunCoup" id="A8XNZ4">
    <property type="interactions" value="17"/>
</dbReference>
<dbReference type="GO" id="GO:0008381">
    <property type="term" value="F:mechanosensitive monoatomic ion channel activity"/>
    <property type="evidence" value="ECO:0000318"/>
    <property type="project" value="GO_Central"/>
</dbReference>
<feature type="transmembrane region" description="Helical" evidence="7">
    <location>
        <begin position="295"/>
        <end position="313"/>
    </location>
</feature>
<reference evidence="9 10" key="1">
    <citation type="journal article" date="2003" name="PLoS Biol.">
        <title>The genome sequence of Caenorhabditis briggsae: a platform for comparative genomics.</title>
        <authorList>
            <person name="Stein L.D."/>
            <person name="Bao Z."/>
            <person name="Blasiar D."/>
            <person name="Blumenthal T."/>
            <person name="Brent M.R."/>
            <person name="Chen N."/>
            <person name="Chinwalla A."/>
            <person name="Clarke L."/>
            <person name="Clee C."/>
            <person name="Coghlan A."/>
            <person name="Coulson A."/>
            <person name="D'Eustachio P."/>
            <person name="Fitch D.H."/>
            <person name="Fulton L.A."/>
            <person name="Fulton R.E."/>
            <person name="Griffiths-Jones S."/>
            <person name="Harris T.W."/>
            <person name="Hillier L.W."/>
            <person name="Kamath R."/>
            <person name="Kuwabara P.E."/>
            <person name="Mardis E.R."/>
            <person name="Marra M.A."/>
            <person name="Miner T.L."/>
            <person name="Minx P."/>
            <person name="Mullikin J.C."/>
            <person name="Plumb R.W."/>
            <person name="Rogers J."/>
            <person name="Schein J.E."/>
            <person name="Sohrmann M."/>
            <person name="Spieth J."/>
            <person name="Stajich J.E."/>
            <person name="Wei C."/>
            <person name="Willey D."/>
            <person name="Wilson R.K."/>
            <person name="Durbin R."/>
            <person name="Waterston R.H."/>
        </authorList>
    </citation>
    <scope>NUCLEOTIDE SEQUENCE [LARGE SCALE GENOMIC DNA]</scope>
    <source>
        <strain evidence="9 10">AF16</strain>
    </source>
</reference>
<feature type="compositionally biased region" description="Polar residues" evidence="6">
    <location>
        <begin position="1237"/>
        <end position="1247"/>
    </location>
</feature>
<keyword evidence="10" id="KW-1185">Reference proteome</keyword>
<feature type="compositionally biased region" description="Low complexity" evidence="6">
    <location>
        <begin position="1111"/>
        <end position="1124"/>
    </location>
</feature>
<dbReference type="OMA" id="KYEMRVE"/>
<evidence type="ECO:0000256" key="2">
    <source>
        <dbReference type="ARBA" id="ARBA00006510"/>
    </source>
</evidence>
<feature type="compositionally biased region" description="Basic and acidic residues" evidence="6">
    <location>
        <begin position="1264"/>
        <end position="1296"/>
    </location>
</feature>
<reference evidence="9 10" key="2">
    <citation type="journal article" date="2011" name="PLoS Genet.">
        <title>Caenorhabditis briggsae recombinant inbred line genotypes reveal inter-strain incompatibility and the evolution of recombination.</title>
        <authorList>
            <person name="Ross J.A."/>
            <person name="Koboldt D.C."/>
            <person name="Staisch J.E."/>
            <person name="Chamberlin H.M."/>
            <person name="Gupta B.P."/>
            <person name="Miller R.D."/>
            <person name="Baird S.E."/>
            <person name="Haag E.S."/>
        </authorList>
    </citation>
    <scope>NUCLEOTIDE SEQUENCE [LARGE SCALE GENOMIC DNA]</scope>
    <source>
        <strain evidence="9 10">AF16</strain>
    </source>
</reference>
<feature type="compositionally biased region" description="Basic and acidic residues" evidence="6">
    <location>
        <begin position="968"/>
        <end position="983"/>
    </location>
</feature>
<feature type="compositionally biased region" description="Polar residues" evidence="6">
    <location>
        <begin position="1150"/>
        <end position="1165"/>
    </location>
</feature>
<sequence length="1296" mass="147171">MPKSGAHQPLVRHDTDDGADTGQSVKSLADVSEEEIDSRMSRRSSVIADLLSLFRRSSSVLVRPHTRLGNPNYDDDDDEFDEEDDKEASKDRILKKIQQKKEIIQKLRGQPWYMRRKRRTLKVAQKHLQQQEAKVSKARLYKAEAGRRLTQASRWLDNLKIYLIPWEAKIRKIESHFGSVVSSYFTFHRWVLGVNITITFIMCMFVVIPEVRFLFFGILIYGLFQWLADSRTQFGDDRYNKTKSIKVMPPAVRARADELSTVWDFGGYFQYSLLFYGFYSKETFFGETIKYRVPVAYFFCNIFILGFSLFIILRKMAANNRRGTLSSGKTQQYLFNWKAFTGWDYTIGNPETAGNVYMANVIKFREAINDDKQKPSDKHPWIRFVARVLTNLFICGMYVFSIWAIMQCGTLKGEHFFAQVSFPKTENLYFSEFQNATAITISLITLVFPNIFDLLGKIEKLHPRNALRFQLGRVLVLYILNYYTLIYSLMLQLENLQKEKNEFDRPSTTTVAPNADTLARWVNIEISIRDTLFPRYPVNNTPHTYYSYTPVTTTPIPSTNSWTTVLPDFGPFGVYNPKASVTKDDTVFSSPVVETHQFGPNSDWNETTPNAASPTGATTRASLRLSQGGLCWETIIGQEITKLVTMDLYMTVASIFLIDFLRGLACRYLNLFWPWDLERTFPEYGEFKVAENVLHLVNNQGMIWLGLFFVPLLPMLNNIKLIILMYIRGWAAMTCNVPASQIFRASRSSNFFFALLILFLFLCTLPVGFVIASKTPSKSCGPFGNQSFFYSVITDVLHENLDKTLVNGIKYSLSPGIIIPVLVLLSLVIYFLIAMVTGLSQANQDLSFQLMVERTEEKKKIFELAGGKKKKSKDNTFGKQKPKQLLSPPTKGVSSDDDSQHNRSTAKSVSGRQFVPSLGSVSEVDHSTGEEQSSDTESTTSSLPPKLSLRQKFLVCIGWADPRKYDRRSDDIEMEEGGGRIRELSTGSDSDSDDEDSEKRCGISSKEPLTCTVNFRNSESRYLLPPDGSRPASRERSENQSKRSSASRRTSNRDMSYRTAIQSFDQNSQSASGSSSKSTTTAPSNSEMRIEINENPLRTYVTPLRIEKKSSASSSTSSHPPSSSIEKQAARRLLQPISTTHNIRYGVATVENSSQDPTRPPSTDDSLGDPALHDPLWANLNPHSSYTSAMMSPIMNEFMSNDETTDDEKGRLIPDRPPIPHSPRELKRLKREKDQSEGGSKPSSLFQTPRPPRFRISMSPPRKPPSEKNDSDSSNRKYEMRVEKSPKKPKKSEDSK</sequence>
<feature type="region of interest" description="Disordered" evidence="6">
    <location>
        <begin position="1200"/>
        <end position="1296"/>
    </location>
</feature>
<feature type="compositionally biased region" description="Acidic residues" evidence="6">
    <location>
        <begin position="73"/>
        <end position="86"/>
    </location>
</feature>
<accession>A8XNZ4</accession>
<name>A8XNZ4_CAEBR</name>
<dbReference type="InParanoid" id="A8XNZ4"/>
<feature type="region of interest" description="Disordered" evidence="6">
    <location>
        <begin position="1"/>
        <end position="41"/>
    </location>
</feature>
<dbReference type="Proteomes" id="UP000008549">
    <property type="component" value="Unassembled WGS sequence"/>
</dbReference>